<organism evidence="1 2">
    <name type="scientific">Enterocloster clostridioformis</name>
    <dbReference type="NCBI Taxonomy" id="1531"/>
    <lineage>
        <taxon>Bacteria</taxon>
        <taxon>Bacillati</taxon>
        <taxon>Bacillota</taxon>
        <taxon>Clostridia</taxon>
        <taxon>Lachnospirales</taxon>
        <taxon>Lachnospiraceae</taxon>
        <taxon>Enterocloster</taxon>
    </lineage>
</organism>
<dbReference type="EMBL" id="BJLB01000001">
    <property type="protein sequence ID" value="GEA37663.1"/>
    <property type="molecule type" value="Genomic_DNA"/>
</dbReference>
<accession>A0A829WFL6</accession>
<dbReference type="Proteomes" id="UP000315200">
    <property type="component" value="Unassembled WGS sequence"/>
</dbReference>
<comment type="caution">
    <text evidence="1">The sequence shown here is derived from an EMBL/GenBank/DDBJ whole genome shotgun (WGS) entry which is preliminary data.</text>
</comment>
<proteinExistence type="predicted"/>
<dbReference type="RefSeq" id="WP_243129117.1">
    <property type="nucleotide sequence ID" value="NZ_BJLB01000001.1"/>
</dbReference>
<reference evidence="1 2" key="1">
    <citation type="submission" date="2019-06" db="EMBL/GenBank/DDBJ databases">
        <title>Draft genome sequence of [Clostridium] clostridioforme NBRC 113352.</title>
        <authorList>
            <person name="Miura T."/>
            <person name="Furukawa M."/>
            <person name="Shimamura M."/>
            <person name="Ohyama Y."/>
            <person name="Yamazoe A."/>
            <person name="Kawasaki H."/>
        </authorList>
    </citation>
    <scope>NUCLEOTIDE SEQUENCE [LARGE SCALE GENOMIC DNA]</scope>
    <source>
        <strain evidence="1 2">NBRC 113352</strain>
    </source>
</reference>
<dbReference type="AlphaFoldDB" id="A0A829WFL6"/>
<evidence type="ECO:0000313" key="1">
    <source>
        <dbReference type="EMBL" id="GEA37663.1"/>
    </source>
</evidence>
<gene>
    <name evidence="1" type="ORF">Ccl03g_33760</name>
</gene>
<name>A0A829WFL6_9FIRM</name>
<protein>
    <submittedName>
        <fullName evidence="1">Uncharacterized protein</fullName>
    </submittedName>
</protein>
<sequence length="171" mass="20093">MLPILLGDKMGTAIYCYIVNQFYLDYPHLKNILDEFDESKHNVRTHLCLNLKYNNCNVLVPLRKKLGEPVRVFGRIGFSVPSQSKPNAGLDYRYTMIINNPKYFRYDIPRITNKQQLIINENYNIIQKQVIEYIDSYVKVANKDRVDKTARFRVSSLINFNSELNVRLKTP</sequence>
<evidence type="ECO:0000313" key="2">
    <source>
        <dbReference type="Proteomes" id="UP000315200"/>
    </source>
</evidence>